<keyword evidence="1" id="KW-0472">Membrane</keyword>
<feature type="transmembrane region" description="Helical" evidence="1">
    <location>
        <begin position="255"/>
        <end position="275"/>
    </location>
</feature>
<evidence type="ECO:0000313" key="3">
    <source>
        <dbReference type="Proteomes" id="UP000800035"/>
    </source>
</evidence>
<reference evidence="2" key="1">
    <citation type="journal article" date="2020" name="Stud. Mycol.">
        <title>101 Dothideomycetes genomes: a test case for predicting lifestyles and emergence of pathogens.</title>
        <authorList>
            <person name="Haridas S."/>
            <person name="Albert R."/>
            <person name="Binder M."/>
            <person name="Bloem J."/>
            <person name="Labutti K."/>
            <person name="Salamov A."/>
            <person name="Andreopoulos B."/>
            <person name="Baker S."/>
            <person name="Barry K."/>
            <person name="Bills G."/>
            <person name="Bluhm B."/>
            <person name="Cannon C."/>
            <person name="Castanera R."/>
            <person name="Culley D."/>
            <person name="Daum C."/>
            <person name="Ezra D."/>
            <person name="Gonzalez J."/>
            <person name="Henrissat B."/>
            <person name="Kuo A."/>
            <person name="Liang C."/>
            <person name="Lipzen A."/>
            <person name="Lutzoni F."/>
            <person name="Magnuson J."/>
            <person name="Mondo S."/>
            <person name="Nolan M."/>
            <person name="Ohm R."/>
            <person name="Pangilinan J."/>
            <person name="Park H.-J."/>
            <person name="Ramirez L."/>
            <person name="Alfaro M."/>
            <person name="Sun H."/>
            <person name="Tritt A."/>
            <person name="Yoshinaga Y."/>
            <person name="Zwiers L.-H."/>
            <person name="Turgeon B."/>
            <person name="Goodwin S."/>
            <person name="Spatafora J."/>
            <person name="Crous P."/>
            <person name="Grigoriev I."/>
        </authorList>
    </citation>
    <scope>NUCLEOTIDE SEQUENCE</scope>
    <source>
        <strain evidence="2">CBS 675.92</strain>
    </source>
</reference>
<keyword evidence="1" id="KW-1133">Transmembrane helix</keyword>
<dbReference type="Pfam" id="PF06687">
    <property type="entry name" value="SUR7"/>
    <property type="match status" value="1"/>
</dbReference>
<keyword evidence="3" id="KW-1185">Reference proteome</keyword>
<proteinExistence type="predicted"/>
<gene>
    <name evidence="2" type="ORF">CC80DRAFT_552910</name>
</gene>
<name>A0A6A5TSB3_9PLEO</name>
<dbReference type="InterPro" id="IPR052413">
    <property type="entry name" value="SUR7_domain"/>
</dbReference>
<dbReference type="GO" id="GO:0051285">
    <property type="term" value="C:cell cortex of cell tip"/>
    <property type="evidence" value="ECO:0007669"/>
    <property type="project" value="TreeGrafter"/>
</dbReference>
<dbReference type="OrthoDB" id="4159154at2759"/>
<dbReference type="Proteomes" id="UP000800035">
    <property type="component" value="Unassembled WGS sequence"/>
</dbReference>
<dbReference type="GO" id="GO:0005886">
    <property type="term" value="C:plasma membrane"/>
    <property type="evidence" value="ECO:0007669"/>
    <property type="project" value="InterPro"/>
</dbReference>
<sequence>MRPLAILPIVCTAVALILSFLCLFAGHKKSFMEDYHILTLNTSRLGEGLVNGTLSSSSNPLSPLWNMVPDSIQDNVEEAAGVATERLGIEDFYSAHLLDFCYGQYTPAELPNATLSLKDIDKNVTGCSNRTAMFWFDPQEILERALNRSGVDVTLEDLRWPDDIQRGLDALRVVSVASFVLYCVAIALIFLAFVAAILAVFTSGRLLPCLNLMLGILAFLAIGLASALITAVIVKGGDVVNQYGNDIGVEAKKGGKFMALTWAATGLVFVTLFVWCFEVCCSGRGRRRGYADAKHG</sequence>
<dbReference type="PANTHER" id="PTHR28019">
    <property type="entry name" value="CELL MEMBRANE PROTEIN YLR413W-RELATED"/>
    <property type="match status" value="1"/>
</dbReference>
<feature type="transmembrane region" description="Helical" evidence="1">
    <location>
        <begin position="6"/>
        <end position="26"/>
    </location>
</feature>
<dbReference type="PANTHER" id="PTHR28019:SF7">
    <property type="entry name" value="SUR7 PROTEIN"/>
    <property type="match status" value="1"/>
</dbReference>
<dbReference type="InterPro" id="IPR009571">
    <property type="entry name" value="SUR7/Rim9-like_fungi"/>
</dbReference>
<dbReference type="AlphaFoldDB" id="A0A6A5TSB3"/>
<organism evidence="2 3">
    <name type="scientific">Byssothecium circinans</name>
    <dbReference type="NCBI Taxonomy" id="147558"/>
    <lineage>
        <taxon>Eukaryota</taxon>
        <taxon>Fungi</taxon>
        <taxon>Dikarya</taxon>
        <taxon>Ascomycota</taxon>
        <taxon>Pezizomycotina</taxon>
        <taxon>Dothideomycetes</taxon>
        <taxon>Pleosporomycetidae</taxon>
        <taxon>Pleosporales</taxon>
        <taxon>Massarineae</taxon>
        <taxon>Massarinaceae</taxon>
        <taxon>Byssothecium</taxon>
    </lineage>
</organism>
<protein>
    <submittedName>
        <fullName evidence="2">Integral membrane protein-like protein</fullName>
    </submittedName>
</protein>
<accession>A0A6A5TSB3</accession>
<dbReference type="GO" id="GO:0031505">
    <property type="term" value="P:fungal-type cell wall organization"/>
    <property type="evidence" value="ECO:0007669"/>
    <property type="project" value="TreeGrafter"/>
</dbReference>
<evidence type="ECO:0000256" key="1">
    <source>
        <dbReference type="SAM" id="Phobius"/>
    </source>
</evidence>
<feature type="transmembrane region" description="Helical" evidence="1">
    <location>
        <begin position="213"/>
        <end position="234"/>
    </location>
</feature>
<keyword evidence="1" id="KW-0812">Transmembrane</keyword>
<evidence type="ECO:0000313" key="2">
    <source>
        <dbReference type="EMBL" id="KAF1951837.1"/>
    </source>
</evidence>
<feature type="transmembrane region" description="Helical" evidence="1">
    <location>
        <begin position="179"/>
        <end position="201"/>
    </location>
</feature>
<dbReference type="EMBL" id="ML977014">
    <property type="protein sequence ID" value="KAF1951837.1"/>
    <property type="molecule type" value="Genomic_DNA"/>
</dbReference>